<reference evidence="2" key="1">
    <citation type="submission" date="2017-02" db="UniProtKB">
        <authorList>
            <consortium name="WormBaseParasite"/>
        </authorList>
    </citation>
    <scope>IDENTIFICATION</scope>
</reference>
<organism evidence="1 2">
    <name type="scientific">Parastrongyloides trichosuri</name>
    <name type="common">Possum-specific nematode worm</name>
    <dbReference type="NCBI Taxonomy" id="131310"/>
    <lineage>
        <taxon>Eukaryota</taxon>
        <taxon>Metazoa</taxon>
        <taxon>Ecdysozoa</taxon>
        <taxon>Nematoda</taxon>
        <taxon>Chromadorea</taxon>
        <taxon>Rhabditida</taxon>
        <taxon>Tylenchina</taxon>
        <taxon>Panagrolaimomorpha</taxon>
        <taxon>Strongyloidoidea</taxon>
        <taxon>Strongyloididae</taxon>
        <taxon>Parastrongyloides</taxon>
    </lineage>
</organism>
<sequence length="152" mass="16061">MQAAVVINVQLFDNAVFQQGGKTLGAHAQAFGRQVKFQTQCFGPDSAAVSQQTHFAIDVQGLAPSAHHERIVHSHAPDLIHTSGLELVCLGDKAWQVLLGAGGGESAGNGKHGNFLAFNQISHLKVVGAHRAAFCGGFNVLAKGRVWNARTD</sequence>
<keyword evidence="1" id="KW-1185">Reference proteome</keyword>
<evidence type="ECO:0000313" key="1">
    <source>
        <dbReference type="Proteomes" id="UP000038045"/>
    </source>
</evidence>
<dbReference type="Proteomes" id="UP000038045">
    <property type="component" value="Unplaced"/>
</dbReference>
<protein>
    <submittedName>
        <fullName evidence="2">Type VI secretion system secreted protein VgrG</fullName>
    </submittedName>
</protein>
<accession>A0A0N4Z5J1</accession>
<proteinExistence type="predicted"/>
<dbReference type="WBParaSite" id="PTRK_0000237800.1">
    <property type="protein sequence ID" value="PTRK_0000237800.1"/>
    <property type="gene ID" value="PTRK_0000237800"/>
</dbReference>
<dbReference type="AlphaFoldDB" id="A0A0N4Z5J1"/>
<evidence type="ECO:0000313" key="2">
    <source>
        <dbReference type="WBParaSite" id="PTRK_0000237800.1"/>
    </source>
</evidence>
<name>A0A0N4Z5J1_PARTI</name>